<dbReference type="SFLD" id="SFLDS00029">
    <property type="entry name" value="Radical_SAM"/>
    <property type="match status" value="1"/>
</dbReference>
<dbReference type="GO" id="GO:0051539">
    <property type="term" value="F:4 iron, 4 sulfur cluster binding"/>
    <property type="evidence" value="ECO:0007669"/>
    <property type="project" value="UniProtKB-KW"/>
</dbReference>
<dbReference type="Gene3D" id="6.10.140.1170">
    <property type="match status" value="1"/>
</dbReference>
<keyword evidence="5 10" id="KW-0663">Pyridoxal phosphate</keyword>
<organism evidence="12 13">
    <name type="scientific">Alkaliphilus peptidifermentans DSM 18978</name>
    <dbReference type="NCBI Taxonomy" id="1120976"/>
    <lineage>
        <taxon>Bacteria</taxon>
        <taxon>Bacillati</taxon>
        <taxon>Bacillota</taxon>
        <taxon>Clostridia</taxon>
        <taxon>Peptostreptococcales</taxon>
        <taxon>Natronincolaceae</taxon>
        <taxon>Alkaliphilus</taxon>
    </lineage>
</organism>
<dbReference type="EMBL" id="FMUS01000004">
    <property type="protein sequence ID" value="SCY15238.1"/>
    <property type="molecule type" value="Genomic_DNA"/>
</dbReference>
<feature type="domain" description="Radical SAM core" evidence="11">
    <location>
        <begin position="159"/>
        <end position="371"/>
    </location>
</feature>
<evidence type="ECO:0000256" key="6">
    <source>
        <dbReference type="ARBA" id="ARBA00023004"/>
    </source>
</evidence>
<keyword evidence="4 9" id="KW-0479">Metal-binding</keyword>
<accession>A0A1G5DLD3</accession>
<dbReference type="InterPro" id="IPR007197">
    <property type="entry name" value="rSAM"/>
</dbReference>
<dbReference type="InterPro" id="IPR025895">
    <property type="entry name" value="LAM_C_dom"/>
</dbReference>
<sequence length="426" mass="49247">MDCTKFDSIDNREISINRATELKSRIQDYLDIKDKIPRGLSPEQIEKTEAQKKKILNLLNAADEDWDNWKWQLKNRISDVDFLTKVIDLTEKEIKAIKQVQKKYRWSISPYYLSLIDNNNKYCPIKLMSIPSNIEIEKKAGKIDPMGEEFTNPAGSITRRYPDRLIINVTNECAMYCRHCQRRRNIGTEDLHQSREVLQESIDYIRANPEIRDVLITGGDPLTLSDEMLDWLLGEVHAIPSVEYIRLGTRTIVTMPQRISDNLLNILKKYPPLYINTHFNHPMEITKESKEACDKLANIGIPLGNQAVLLNGINNDKFVMRLMNHEMLKCRVRPYYIFHAKKVVGTIHFNTSVAEGIEIMEYLRGYTSGMAIPTYIINAPGGKGKTPILPQYIISHGKNYVKIRTWEGEIIDYPSFPSKPIEDIFK</sequence>
<dbReference type="InterPro" id="IPR003739">
    <property type="entry name" value="Lys_aminomutase/Glu_NH3_mut"/>
</dbReference>
<dbReference type="PROSITE" id="PS51918">
    <property type="entry name" value="RADICAL_SAM"/>
    <property type="match status" value="1"/>
</dbReference>
<evidence type="ECO:0000256" key="5">
    <source>
        <dbReference type="ARBA" id="ARBA00022898"/>
    </source>
</evidence>
<feature type="modified residue" description="N6-(pyridoxal phosphate)lysine" evidence="10">
    <location>
        <position position="385"/>
    </location>
</feature>
<evidence type="ECO:0000256" key="1">
    <source>
        <dbReference type="ARBA" id="ARBA00001933"/>
    </source>
</evidence>
<dbReference type="PANTHER" id="PTHR30538:SF1">
    <property type="entry name" value="L-LYSINE 2,3-AMINOMUTASE"/>
    <property type="match status" value="1"/>
</dbReference>
<feature type="binding site" evidence="9">
    <location>
        <position position="180"/>
    </location>
    <ligand>
        <name>[4Fe-4S] cluster</name>
        <dbReference type="ChEBI" id="CHEBI:49883"/>
        <note>4Fe-4S-S-AdoMet</note>
    </ligand>
</feature>
<keyword evidence="2 9" id="KW-0004">4Fe-4S</keyword>
<dbReference type="SFLD" id="SFLDF00290">
    <property type="entry name" value="glutamate_2_3-aminomutase"/>
    <property type="match status" value="1"/>
</dbReference>
<dbReference type="Pfam" id="PF12544">
    <property type="entry name" value="LAM_C"/>
    <property type="match status" value="1"/>
</dbReference>
<evidence type="ECO:0000256" key="10">
    <source>
        <dbReference type="PIRSR" id="PIRSR603739-50"/>
    </source>
</evidence>
<protein>
    <submittedName>
        <fullName evidence="12">Lysine 2,3-aminomutase</fullName>
    </submittedName>
</protein>
<proteinExistence type="predicted"/>
<evidence type="ECO:0000256" key="3">
    <source>
        <dbReference type="ARBA" id="ARBA00022691"/>
    </source>
</evidence>
<gene>
    <name evidence="12" type="ORF">SAMN03080606_00939</name>
</gene>
<dbReference type="SFLD" id="SFLDG01070">
    <property type="entry name" value="PLP-dependent"/>
    <property type="match status" value="1"/>
</dbReference>
<dbReference type="GO" id="GO:0016869">
    <property type="term" value="F:intramolecular aminotransferase activity"/>
    <property type="evidence" value="ECO:0007669"/>
    <property type="project" value="InterPro"/>
</dbReference>
<evidence type="ECO:0000313" key="13">
    <source>
        <dbReference type="Proteomes" id="UP000198636"/>
    </source>
</evidence>
<reference evidence="12 13" key="1">
    <citation type="submission" date="2016-10" db="EMBL/GenBank/DDBJ databases">
        <authorList>
            <person name="de Groot N.N."/>
        </authorList>
    </citation>
    <scope>NUCLEOTIDE SEQUENCE [LARGE SCALE GENOMIC DNA]</scope>
    <source>
        <strain evidence="12 13">DSM 18978</strain>
    </source>
</reference>
<dbReference type="AlphaFoldDB" id="A0A1G5DLD3"/>
<dbReference type="SUPFAM" id="SSF102114">
    <property type="entry name" value="Radical SAM enzymes"/>
    <property type="match status" value="1"/>
</dbReference>
<dbReference type="OrthoDB" id="9768064at2"/>
<keyword evidence="6" id="KW-0408">Iron</keyword>
<keyword evidence="13" id="KW-1185">Reference proteome</keyword>
<dbReference type="NCBIfam" id="TIGR04368">
    <property type="entry name" value="Glu_2_3_NH3_mut"/>
    <property type="match status" value="1"/>
</dbReference>
<dbReference type="GO" id="GO:0046872">
    <property type="term" value="F:metal ion binding"/>
    <property type="evidence" value="ECO:0007669"/>
    <property type="project" value="UniProtKB-KW"/>
</dbReference>
<evidence type="ECO:0000313" key="12">
    <source>
        <dbReference type="EMBL" id="SCY15238.1"/>
    </source>
</evidence>
<dbReference type="STRING" id="1120976.SAMN03080606_00939"/>
<feature type="binding site" evidence="9">
    <location>
        <position position="173"/>
    </location>
    <ligand>
        <name>[4Fe-4S] cluster</name>
        <dbReference type="ChEBI" id="CHEBI:49883"/>
        <note>4Fe-4S-S-AdoMet</note>
    </ligand>
</feature>
<keyword evidence="8" id="KW-0413">Isomerase</keyword>
<evidence type="ECO:0000256" key="2">
    <source>
        <dbReference type="ARBA" id="ARBA00022485"/>
    </source>
</evidence>
<comment type="cofactor">
    <cofactor evidence="1 10">
        <name>pyridoxal 5'-phosphate</name>
        <dbReference type="ChEBI" id="CHEBI:597326"/>
    </cofactor>
</comment>
<evidence type="ECO:0000256" key="8">
    <source>
        <dbReference type="ARBA" id="ARBA00023235"/>
    </source>
</evidence>
<evidence type="ECO:0000256" key="7">
    <source>
        <dbReference type="ARBA" id="ARBA00023014"/>
    </source>
</evidence>
<evidence type="ECO:0000256" key="9">
    <source>
        <dbReference type="PIRSR" id="PIRSR004911-1"/>
    </source>
</evidence>
<dbReference type="NCBIfam" id="TIGR00238">
    <property type="entry name" value="KamA family radical SAM protein"/>
    <property type="match status" value="1"/>
</dbReference>
<dbReference type="PANTHER" id="PTHR30538">
    <property type="entry name" value="LYSINE 2,3-AMINOMUTASE-RELATED"/>
    <property type="match status" value="1"/>
</dbReference>
<keyword evidence="3" id="KW-0949">S-adenosyl-L-methionine</keyword>
<feature type="binding site" evidence="9">
    <location>
        <position position="177"/>
    </location>
    <ligand>
        <name>[4Fe-4S] cluster</name>
        <dbReference type="ChEBI" id="CHEBI:49883"/>
        <note>4Fe-4S-S-AdoMet</note>
    </ligand>
</feature>
<dbReference type="InterPro" id="IPR013785">
    <property type="entry name" value="Aldolase_TIM"/>
</dbReference>
<dbReference type="InterPro" id="IPR030801">
    <property type="entry name" value="Glu_2_3_NH3_mut"/>
</dbReference>
<dbReference type="InterPro" id="IPR058240">
    <property type="entry name" value="rSAM_sf"/>
</dbReference>
<keyword evidence="7 9" id="KW-0411">Iron-sulfur</keyword>
<name>A0A1G5DLD3_9FIRM</name>
<dbReference type="PIRSF" id="PIRSF004911">
    <property type="entry name" value="DUF160"/>
    <property type="match status" value="1"/>
</dbReference>
<dbReference type="Gene3D" id="3.20.20.70">
    <property type="entry name" value="Aldolase class I"/>
    <property type="match status" value="1"/>
</dbReference>
<dbReference type="RefSeq" id="WP_091540545.1">
    <property type="nucleotide sequence ID" value="NZ_FMUS01000004.1"/>
</dbReference>
<evidence type="ECO:0000256" key="4">
    <source>
        <dbReference type="ARBA" id="ARBA00022723"/>
    </source>
</evidence>
<evidence type="ECO:0000259" key="11">
    <source>
        <dbReference type="PROSITE" id="PS51918"/>
    </source>
</evidence>
<dbReference type="Pfam" id="PF04055">
    <property type="entry name" value="Radical_SAM"/>
    <property type="match status" value="1"/>
</dbReference>
<dbReference type="CDD" id="cd01335">
    <property type="entry name" value="Radical_SAM"/>
    <property type="match status" value="1"/>
</dbReference>
<dbReference type="Proteomes" id="UP000198636">
    <property type="component" value="Unassembled WGS sequence"/>
</dbReference>